<dbReference type="GO" id="GO:0003676">
    <property type="term" value="F:nucleic acid binding"/>
    <property type="evidence" value="ECO:0007669"/>
    <property type="project" value="InterPro"/>
</dbReference>
<organism evidence="4 5">
    <name type="scientific">Euplotes crassus</name>
    <dbReference type="NCBI Taxonomy" id="5936"/>
    <lineage>
        <taxon>Eukaryota</taxon>
        <taxon>Sar</taxon>
        <taxon>Alveolata</taxon>
        <taxon>Ciliophora</taxon>
        <taxon>Intramacronucleata</taxon>
        <taxon>Spirotrichea</taxon>
        <taxon>Hypotrichia</taxon>
        <taxon>Euplotida</taxon>
        <taxon>Euplotidae</taxon>
        <taxon>Moneuplotes</taxon>
    </lineage>
</organism>
<feature type="region of interest" description="Disordered" evidence="2">
    <location>
        <begin position="130"/>
        <end position="202"/>
    </location>
</feature>
<dbReference type="InterPro" id="IPR001878">
    <property type="entry name" value="Znf_CCHC"/>
</dbReference>
<evidence type="ECO:0000313" key="4">
    <source>
        <dbReference type="EMBL" id="CAI2367432.1"/>
    </source>
</evidence>
<proteinExistence type="predicted"/>
<keyword evidence="5" id="KW-1185">Reference proteome</keyword>
<keyword evidence="1" id="KW-0863">Zinc-finger</keyword>
<dbReference type="AlphaFoldDB" id="A0AAD1UIP1"/>
<dbReference type="PROSITE" id="PS50158">
    <property type="entry name" value="ZF_CCHC"/>
    <property type="match status" value="1"/>
</dbReference>
<feature type="compositionally biased region" description="Pro residues" evidence="2">
    <location>
        <begin position="1"/>
        <end position="11"/>
    </location>
</feature>
<feature type="region of interest" description="Disordered" evidence="2">
    <location>
        <begin position="1"/>
        <end position="50"/>
    </location>
</feature>
<dbReference type="Pfam" id="PF00098">
    <property type="entry name" value="zf-CCHC"/>
    <property type="match status" value="1"/>
</dbReference>
<protein>
    <recommendedName>
        <fullName evidence="3">CCHC-type domain-containing protein</fullName>
    </recommendedName>
</protein>
<feature type="compositionally biased region" description="Pro residues" evidence="2">
    <location>
        <begin position="20"/>
        <end position="46"/>
    </location>
</feature>
<evidence type="ECO:0000259" key="3">
    <source>
        <dbReference type="PROSITE" id="PS50158"/>
    </source>
</evidence>
<dbReference type="GO" id="GO:0008270">
    <property type="term" value="F:zinc ion binding"/>
    <property type="evidence" value="ECO:0007669"/>
    <property type="project" value="UniProtKB-KW"/>
</dbReference>
<accession>A0AAD1UIP1</accession>
<evidence type="ECO:0000256" key="2">
    <source>
        <dbReference type="SAM" id="MobiDB-lite"/>
    </source>
</evidence>
<keyword evidence="1" id="KW-0862">Zinc</keyword>
<dbReference type="EMBL" id="CAMPGE010008537">
    <property type="protein sequence ID" value="CAI2367432.1"/>
    <property type="molecule type" value="Genomic_DNA"/>
</dbReference>
<sequence length="280" mass="31249">MDNHPQPPRLPFTPSFDPSQLPPPPPPEAMQYFPPPPPLPPPPPPVAVAVGPRQHYQPLQHPHGMDSMSVGQIITYSNDPDQSLIYKKGQYIPKDIQQKVVQAINVIQDIEMKAGMDICCSNPDYKKIRARRYSSSSSSRSYSRGRSSGSSSSSIEEYNHPKKASRFAQIGDQYHREERGSKKHSRPIKKSNSNSHMDDMGLLSDGRARLSAAGVVTERIGLGSTDKKGDLMNVEDFRMKMGIKFQEHNDKRNRDSAGGQRCYKCNKPGHIAKDCSYGFS</sequence>
<keyword evidence="1" id="KW-0479">Metal-binding</keyword>
<evidence type="ECO:0000256" key="1">
    <source>
        <dbReference type="PROSITE-ProRule" id="PRU00047"/>
    </source>
</evidence>
<dbReference type="SUPFAM" id="SSF57756">
    <property type="entry name" value="Retrovirus zinc finger-like domains"/>
    <property type="match status" value="1"/>
</dbReference>
<name>A0AAD1UIP1_EUPCR</name>
<gene>
    <name evidence="4" type="ORF">ECRASSUSDP1_LOCUS8716</name>
</gene>
<comment type="caution">
    <text evidence="4">The sequence shown here is derived from an EMBL/GenBank/DDBJ whole genome shotgun (WGS) entry which is preliminary data.</text>
</comment>
<dbReference type="SMART" id="SM00343">
    <property type="entry name" value="ZnF_C2HC"/>
    <property type="match status" value="1"/>
</dbReference>
<feature type="compositionally biased region" description="Low complexity" evidence="2">
    <location>
        <begin position="133"/>
        <end position="154"/>
    </location>
</feature>
<dbReference type="Proteomes" id="UP001295684">
    <property type="component" value="Unassembled WGS sequence"/>
</dbReference>
<dbReference type="Gene3D" id="4.10.60.10">
    <property type="entry name" value="Zinc finger, CCHC-type"/>
    <property type="match status" value="1"/>
</dbReference>
<dbReference type="InterPro" id="IPR036875">
    <property type="entry name" value="Znf_CCHC_sf"/>
</dbReference>
<feature type="domain" description="CCHC-type" evidence="3">
    <location>
        <begin position="261"/>
        <end position="275"/>
    </location>
</feature>
<reference evidence="4" key="1">
    <citation type="submission" date="2023-07" db="EMBL/GenBank/DDBJ databases">
        <authorList>
            <consortium name="AG Swart"/>
            <person name="Singh M."/>
            <person name="Singh A."/>
            <person name="Seah K."/>
            <person name="Emmerich C."/>
        </authorList>
    </citation>
    <scope>NUCLEOTIDE SEQUENCE</scope>
    <source>
        <strain evidence="4">DP1</strain>
    </source>
</reference>
<evidence type="ECO:0000313" key="5">
    <source>
        <dbReference type="Proteomes" id="UP001295684"/>
    </source>
</evidence>